<dbReference type="PANTHER" id="PTHR42714">
    <property type="entry name" value="TRNA MODIFICATION GTPASE GTPBP3"/>
    <property type="match status" value="1"/>
</dbReference>
<feature type="domain" description="MnmE helical" evidence="10">
    <location>
        <begin position="135"/>
        <end position="456"/>
    </location>
</feature>
<dbReference type="Gene3D" id="1.20.120.430">
    <property type="entry name" value="tRNA modification GTPase MnmE domain 2"/>
    <property type="match status" value="1"/>
</dbReference>
<evidence type="ECO:0000256" key="5">
    <source>
        <dbReference type="ARBA" id="ARBA00023134"/>
    </source>
</evidence>
<evidence type="ECO:0000256" key="7">
    <source>
        <dbReference type="RuleBase" id="RU003313"/>
    </source>
</evidence>
<dbReference type="InterPro" id="IPR031168">
    <property type="entry name" value="G_TrmE"/>
</dbReference>
<feature type="binding site" evidence="6">
    <location>
        <position position="93"/>
    </location>
    <ligand>
        <name>(6S)-5-formyl-5,6,7,8-tetrahydrofolate</name>
        <dbReference type="ChEBI" id="CHEBI:57457"/>
    </ligand>
</feature>
<dbReference type="GO" id="GO:0003924">
    <property type="term" value="F:GTPase activity"/>
    <property type="evidence" value="ECO:0007669"/>
    <property type="project" value="UniProtKB-UniRule"/>
</dbReference>
<feature type="binding site" evidence="6">
    <location>
        <begin position="282"/>
        <end position="285"/>
    </location>
    <ligand>
        <name>GTP</name>
        <dbReference type="ChEBI" id="CHEBI:37565"/>
    </ligand>
</feature>
<evidence type="ECO:0000313" key="11">
    <source>
        <dbReference type="EMBL" id="HCT58930.1"/>
    </source>
</evidence>
<feature type="domain" description="G" evidence="8">
    <location>
        <begin position="231"/>
        <end position="329"/>
    </location>
</feature>
<gene>
    <name evidence="6" type="primary">mnmE</name>
    <name evidence="6" type="synonym">trmE</name>
    <name evidence="11" type="ORF">DGD08_17150</name>
</gene>
<sequence length="459" mass="48488">MQHAPAAVIAGGDDTIVALATPPGRGAVALVRLSGARAVDIARALGAYDTGQPEARHALRAVLHDPVSREPLDEVLVTWFAPPRSYTGEMTVEITTHGGHIAPMRVQAACIAAGARPALPGEFTRRAVLNGRLDLLQAEAVADIIDARTSAMQQQALTQLDGGLSRRLLALREEVVHLEALIAYDIDFPEEDDGPIAASRITDAGERLVSSLDALLRTAPAGTMVRDGALVVLAGPPNAGKSSLFNALLGQSRAIVTPIAGTTRDAIEALLDRTPWPLRLVDTAGLRDTTDPIEQLGIEVSRRYLAQAQVVLACGDDMESVVQTIEALAPHTAASVLAVHTKWDLIGPETTWVNIHLVSAESGEGLTSLLQAIDTALGATAVVSASNDAVITRERHRAGLTNARDEVRAFLDAWTSGALPAPVAAVHLFTAREALSDLIGTIDTDDVLDRVFRDFCIGK</sequence>
<feature type="domain" description="GTP-binding protein TrmE N-terminal" evidence="9">
    <location>
        <begin position="15"/>
        <end position="132"/>
    </location>
</feature>
<dbReference type="InterPro" id="IPR027368">
    <property type="entry name" value="MnmE_dom2"/>
</dbReference>
<dbReference type="InterPro" id="IPR004520">
    <property type="entry name" value="GTPase_MnmE"/>
</dbReference>
<keyword evidence="4 6" id="KW-0630">Potassium</keyword>
<dbReference type="CDD" id="cd04164">
    <property type="entry name" value="trmE"/>
    <property type="match status" value="1"/>
</dbReference>
<evidence type="ECO:0000256" key="4">
    <source>
        <dbReference type="ARBA" id="ARBA00022958"/>
    </source>
</evidence>
<dbReference type="Gene3D" id="3.30.1360.120">
    <property type="entry name" value="Probable tRNA modification gtpase trme, domain 1"/>
    <property type="match status" value="1"/>
</dbReference>
<evidence type="ECO:0000256" key="1">
    <source>
        <dbReference type="ARBA" id="ARBA00011043"/>
    </source>
</evidence>
<dbReference type="Pfam" id="PF10396">
    <property type="entry name" value="TrmE_N"/>
    <property type="match status" value="1"/>
</dbReference>
<keyword evidence="6" id="KW-0378">Hydrolase</keyword>
<feature type="binding site" evidence="6">
    <location>
        <position position="259"/>
    </location>
    <ligand>
        <name>K(+)</name>
        <dbReference type="ChEBI" id="CHEBI:29103"/>
    </ligand>
</feature>
<dbReference type="NCBIfam" id="TIGR00450">
    <property type="entry name" value="mnmE_trmE_thdF"/>
    <property type="match status" value="1"/>
</dbReference>
<dbReference type="GO" id="GO:0005829">
    <property type="term" value="C:cytosol"/>
    <property type="evidence" value="ECO:0007669"/>
    <property type="project" value="TreeGrafter"/>
</dbReference>
<feature type="binding site" evidence="6">
    <location>
        <position position="242"/>
    </location>
    <ligand>
        <name>Mg(2+)</name>
        <dbReference type="ChEBI" id="CHEBI:18420"/>
    </ligand>
</feature>
<comment type="caution">
    <text evidence="6">Lacks conserved residue(s) required for the propagation of feature annotation.</text>
</comment>
<accession>A0A3D4VCS6</accession>
<feature type="binding site" evidence="6">
    <location>
        <position position="257"/>
    </location>
    <ligand>
        <name>K(+)</name>
        <dbReference type="ChEBI" id="CHEBI:29103"/>
    </ligand>
</feature>
<reference evidence="11 12" key="1">
    <citation type="journal article" date="2018" name="Nat. Biotechnol.">
        <title>A standardized bacterial taxonomy based on genome phylogeny substantially revises the tree of life.</title>
        <authorList>
            <person name="Parks D.H."/>
            <person name="Chuvochina M."/>
            <person name="Waite D.W."/>
            <person name="Rinke C."/>
            <person name="Skarshewski A."/>
            <person name="Chaumeil P.A."/>
            <person name="Hugenholtz P."/>
        </authorList>
    </citation>
    <scope>NUCLEOTIDE SEQUENCE [LARGE SCALE GENOMIC DNA]</scope>
    <source>
        <strain evidence="11">UBA8844</strain>
    </source>
</reference>
<protein>
    <recommendedName>
        <fullName evidence="6">tRNA modification GTPase MnmE</fullName>
        <ecNumber evidence="6">3.6.-.-</ecNumber>
    </recommendedName>
</protein>
<dbReference type="HAMAP" id="MF_00379">
    <property type="entry name" value="GTPase_MnmE"/>
    <property type="match status" value="1"/>
</dbReference>
<dbReference type="SUPFAM" id="SSF103025">
    <property type="entry name" value="Folate-binding domain"/>
    <property type="match status" value="1"/>
</dbReference>
<dbReference type="GO" id="GO:0002098">
    <property type="term" value="P:tRNA wobble uridine modification"/>
    <property type="evidence" value="ECO:0007669"/>
    <property type="project" value="TreeGrafter"/>
</dbReference>
<dbReference type="InterPro" id="IPR018948">
    <property type="entry name" value="GTP-bd_TrmE_N"/>
</dbReference>
<dbReference type="InterPro" id="IPR027266">
    <property type="entry name" value="TrmE/GcvT-like"/>
</dbReference>
<evidence type="ECO:0000259" key="8">
    <source>
        <dbReference type="Pfam" id="PF01926"/>
    </source>
</evidence>
<keyword evidence="2 6" id="KW-0819">tRNA processing</keyword>
<feature type="binding site" evidence="6">
    <location>
        <begin position="238"/>
        <end position="243"/>
    </location>
    <ligand>
        <name>GTP</name>
        <dbReference type="ChEBI" id="CHEBI:37565"/>
    </ligand>
</feature>
<feature type="binding site" evidence="6">
    <location>
        <position position="459"/>
    </location>
    <ligand>
        <name>(6S)-5-formyl-5,6,7,8-tetrahydrofolate</name>
        <dbReference type="ChEBI" id="CHEBI:57457"/>
    </ligand>
</feature>
<dbReference type="GO" id="GO:0005525">
    <property type="term" value="F:GTP binding"/>
    <property type="evidence" value="ECO:0007669"/>
    <property type="project" value="UniProtKB-UniRule"/>
</dbReference>
<keyword evidence="5 6" id="KW-0342">GTP-binding</keyword>
<evidence type="ECO:0000259" key="10">
    <source>
        <dbReference type="Pfam" id="PF12631"/>
    </source>
</evidence>
<keyword evidence="6" id="KW-0479">Metal-binding</keyword>
<dbReference type="Proteomes" id="UP000264071">
    <property type="component" value="Unassembled WGS sequence"/>
</dbReference>
<evidence type="ECO:0000259" key="9">
    <source>
        <dbReference type="Pfam" id="PF10396"/>
    </source>
</evidence>
<dbReference type="Pfam" id="PF12631">
    <property type="entry name" value="MnmE_helical"/>
    <property type="match status" value="1"/>
</dbReference>
<dbReference type="EC" id="3.6.-.-" evidence="6"/>
<organism evidence="11 12">
    <name type="scientific">Gemmatimonas aurantiaca</name>
    <dbReference type="NCBI Taxonomy" id="173480"/>
    <lineage>
        <taxon>Bacteria</taxon>
        <taxon>Pseudomonadati</taxon>
        <taxon>Gemmatimonadota</taxon>
        <taxon>Gemmatimonadia</taxon>
        <taxon>Gemmatimonadales</taxon>
        <taxon>Gemmatimonadaceae</taxon>
        <taxon>Gemmatimonas</taxon>
    </lineage>
</organism>
<dbReference type="GO" id="GO:0046872">
    <property type="term" value="F:metal ion binding"/>
    <property type="evidence" value="ECO:0007669"/>
    <property type="project" value="UniProtKB-KW"/>
</dbReference>
<evidence type="ECO:0000313" key="12">
    <source>
        <dbReference type="Proteomes" id="UP000264071"/>
    </source>
</evidence>
<evidence type="ECO:0000256" key="2">
    <source>
        <dbReference type="ARBA" id="ARBA00022694"/>
    </source>
</evidence>
<feature type="binding site" evidence="6">
    <location>
        <position position="238"/>
    </location>
    <ligand>
        <name>K(+)</name>
        <dbReference type="ChEBI" id="CHEBI:29103"/>
    </ligand>
</feature>
<dbReference type="InterPro" id="IPR025867">
    <property type="entry name" value="MnmE_helical"/>
</dbReference>
<dbReference type="EMBL" id="DPIY01000012">
    <property type="protein sequence ID" value="HCT58930.1"/>
    <property type="molecule type" value="Genomic_DNA"/>
</dbReference>
<dbReference type="PANTHER" id="PTHR42714:SF2">
    <property type="entry name" value="TRNA MODIFICATION GTPASE GTPBP3, MITOCHONDRIAL"/>
    <property type="match status" value="1"/>
</dbReference>
<comment type="function">
    <text evidence="6">Exhibits a very high intrinsic GTPase hydrolysis rate. Involved in the addition of a carboxymethylaminomethyl (cmnm) group at the wobble position (U34) of certain tRNAs, forming tRNA-cmnm(5)s(2)U34.</text>
</comment>
<name>A0A3D4VCS6_9BACT</name>
<dbReference type="SUPFAM" id="SSF52540">
    <property type="entry name" value="P-loop containing nucleoside triphosphate hydrolases"/>
    <property type="match status" value="1"/>
</dbReference>
<evidence type="ECO:0000256" key="3">
    <source>
        <dbReference type="ARBA" id="ARBA00022741"/>
    </source>
</evidence>
<keyword evidence="6" id="KW-0963">Cytoplasm</keyword>
<dbReference type="InterPro" id="IPR006073">
    <property type="entry name" value="GTP-bd"/>
</dbReference>
<comment type="subcellular location">
    <subcellularLocation>
        <location evidence="6">Cytoplasm</location>
    </subcellularLocation>
</comment>
<comment type="similarity">
    <text evidence="1 6 7">Belongs to the TRAFAC class TrmE-Era-EngA-EngB-Septin-like GTPase superfamily. TrmE GTPase family.</text>
</comment>
<keyword evidence="3 6" id="KW-0547">Nucleotide-binding</keyword>
<keyword evidence="6" id="KW-0460">Magnesium</keyword>
<dbReference type="Pfam" id="PF01926">
    <property type="entry name" value="MMR_HSR1"/>
    <property type="match status" value="1"/>
</dbReference>
<feature type="binding site" evidence="6">
    <location>
        <position position="263"/>
    </location>
    <ligand>
        <name>Mg(2+)</name>
        <dbReference type="ChEBI" id="CHEBI:18420"/>
    </ligand>
</feature>
<dbReference type="CDD" id="cd14858">
    <property type="entry name" value="TrmE_N"/>
    <property type="match status" value="1"/>
</dbReference>
<dbReference type="NCBIfam" id="NF003661">
    <property type="entry name" value="PRK05291.1-3"/>
    <property type="match status" value="1"/>
</dbReference>
<comment type="subunit">
    <text evidence="6">Homodimer. Heterotetramer of two MnmE and two MnmG subunits.</text>
</comment>
<dbReference type="Gene3D" id="3.40.50.300">
    <property type="entry name" value="P-loop containing nucleotide triphosphate hydrolases"/>
    <property type="match status" value="1"/>
</dbReference>
<dbReference type="NCBIfam" id="TIGR00231">
    <property type="entry name" value="small_GTP"/>
    <property type="match status" value="1"/>
</dbReference>
<dbReference type="GO" id="GO:0030488">
    <property type="term" value="P:tRNA methylation"/>
    <property type="evidence" value="ECO:0007669"/>
    <property type="project" value="TreeGrafter"/>
</dbReference>
<feature type="binding site" evidence="6">
    <location>
        <position position="132"/>
    </location>
    <ligand>
        <name>(6S)-5-formyl-5,6,7,8-tetrahydrofolate</name>
        <dbReference type="ChEBI" id="CHEBI:57457"/>
    </ligand>
</feature>
<dbReference type="SUPFAM" id="SSF116878">
    <property type="entry name" value="TrmE connector domain"/>
    <property type="match status" value="1"/>
</dbReference>
<feature type="binding site" evidence="6">
    <location>
        <position position="32"/>
    </location>
    <ligand>
        <name>(6S)-5-formyl-5,6,7,8-tetrahydrofolate</name>
        <dbReference type="ChEBI" id="CHEBI:57457"/>
    </ligand>
</feature>
<proteinExistence type="inferred from homology"/>
<comment type="cofactor">
    <cofactor evidence="6">
        <name>K(+)</name>
        <dbReference type="ChEBI" id="CHEBI:29103"/>
    </cofactor>
    <text evidence="6">Binds 1 potassium ion per subunit.</text>
</comment>
<feature type="binding site" evidence="6">
    <location>
        <begin position="257"/>
        <end position="263"/>
    </location>
    <ligand>
        <name>GTP</name>
        <dbReference type="ChEBI" id="CHEBI:37565"/>
    </ligand>
</feature>
<dbReference type="InterPro" id="IPR005225">
    <property type="entry name" value="Small_GTP-bd"/>
</dbReference>
<dbReference type="AlphaFoldDB" id="A0A3D4VCS6"/>
<dbReference type="InterPro" id="IPR027417">
    <property type="entry name" value="P-loop_NTPase"/>
</dbReference>
<comment type="caution">
    <text evidence="11">The sequence shown here is derived from an EMBL/GenBank/DDBJ whole genome shotgun (WGS) entry which is preliminary data.</text>
</comment>
<evidence type="ECO:0000256" key="6">
    <source>
        <dbReference type="HAMAP-Rule" id="MF_00379"/>
    </source>
</evidence>
<feature type="binding site" evidence="6">
    <location>
        <position position="262"/>
    </location>
    <ligand>
        <name>K(+)</name>
        <dbReference type="ChEBI" id="CHEBI:29103"/>
    </ligand>
</feature>